<dbReference type="OrthoDB" id="4411781at2"/>
<evidence type="ECO:0000256" key="1">
    <source>
        <dbReference type="SAM" id="SignalP"/>
    </source>
</evidence>
<evidence type="ECO:0000313" key="2">
    <source>
        <dbReference type="EMBL" id="AJE33089.1"/>
    </source>
</evidence>
<dbReference type="STRING" id="1223515.B842_06200"/>
<accession>A0A0B5DBF8</accession>
<protein>
    <recommendedName>
        <fullName evidence="4">Secreted protein</fullName>
    </recommendedName>
</protein>
<dbReference type="HOGENOM" id="CLU_1674965_0_0_11"/>
<keyword evidence="1" id="KW-0732">Signal</keyword>
<dbReference type="Proteomes" id="UP000031524">
    <property type="component" value="Chromosome"/>
</dbReference>
<feature type="chain" id="PRO_5002113663" description="Secreted protein" evidence="1">
    <location>
        <begin position="31"/>
        <end position="157"/>
    </location>
</feature>
<evidence type="ECO:0000313" key="3">
    <source>
        <dbReference type="Proteomes" id="UP000031524"/>
    </source>
</evidence>
<feature type="signal peptide" evidence="1">
    <location>
        <begin position="1"/>
        <end position="30"/>
    </location>
</feature>
<evidence type="ECO:0008006" key="4">
    <source>
        <dbReference type="Google" id="ProtNLM"/>
    </source>
</evidence>
<dbReference type="AlphaFoldDB" id="A0A0B5DBF8"/>
<sequence length="157" mass="15749">MTNSRRALTLLSVPVMSAAVLVGGASAASAAEGDVQFTNAAGDVRCDVVMTEGGPHVICVSDGARKTMPECNPPEEKIPAVIVEPGAAGVVGCWNQGLTGPEQALGPGQLGNAHGVSVFADPFGGLHVLSESLNYVAYAGPTVVGNNVTSMSSQLSS</sequence>
<gene>
    <name evidence="2" type="ORF">B842_06200</name>
</gene>
<organism evidence="2 3">
    <name type="scientific">Corynebacterium humireducens NBRC 106098 = DSM 45392</name>
    <dbReference type="NCBI Taxonomy" id="1223515"/>
    <lineage>
        <taxon>Bacteria</taxon>
        <taxon>Bacillati</taxon>
        <taxon>Actinomycetota</taxon>
        <taxon>Actinomycetes</taxon>
        <taxon>Mycobacteriales</taxon>
        <taxon>Corynebacteriaceae</taxon>
        <taxon>Corynebacterium</taxon>
    </lineage>
</organism>
<reference evidence="2 3" key="1">
    <citation type="submission" date="2013-04" db="EMBL/GenBank/DDBJ databases">
        <title>Complete genome sequence of Corynebacterium humireducens DSM 45392(T), isolated from a wastewater-fed microbial fuel cell.</title>
        <authorList>
            <person name="Ruckert C."/>
            <person name="Albersmeier A."/>
            <person name="Kalinowski J."/>
        </authorList>
    </citation>
    <scope>NUCLEOTIDE SEQUENCE [LARGE SCALE GENOMIC DNA]</scope>
    <source>
        <strain evidence="3">MFC-5</strain>
    </source>
</reference>
<keyword evidence="3" id="KW-1185">Reference proteome</keyword>
<name>A0A0B5DBF8_9CORY</name>
<dbReference type="EMBL" id="CP005286">
    <property type="protein sequence ID" value="AJE33089.1"/>
    <property type="molecule type" value="Genomic_DNA"/>
</dbReference>
<dbReference type="KEGG" id="chm:B842_06200"/>
<proteinExistence type="predicted"/>
<dbReference type="RefSeq" id="WP_040085760.1">
    <property type="nucleotide sequence ID" value="NZ_BCSU01000002.1"/>
</dbReference>